<feature type="domain" description="eCIS core" evidence="2">
    <location>
        <begin position="128"/>
        <end position="202"/>
    </location>
</feature>
<feature type="compositionally biased region" description="Pro residues" evidence="1">
    <location>
        <begin position="244"/>
        <end position="278"/>
    </location>
</feature>
<reference evidence="4" key="1">
    <citation type="submission" date="2023-07" db="EMBL/GenBank/DDBJ databases">
        <title>30 novel species of actinomycetes from the DSMZ collection.</title>
        <authorList>
            <person name="Nouioui I."/>
        </authorList>
    </citation>
    <scope>NUCLEOTIDE SEQUENCE [LARGE SCALE GENOMIC DNA]</scope>
    <source>
        <strain evidence="4">DSM 45834</strain>
    </source>
</reference>
<gene>
    <name evidence="3" type="ORF">RM445_26820</name>
</gene>
<dbReference type="InterPro" id="IPR025295">
    <property type="entry name" value="eCIS_core_dom"/>
</dbReference>
<dbReference type="RefSeq" id="WP_311559646.1">
    <property type="nucleotide sequence ID" value="NZ_JAVREJ010000026.1"/>
</dbReference>
<dbReference type="Proteomes" id="UP001183202">
    <property type="component" value="Unassembled WGS sequence"/>
</dbReference>
<feature type="compositionally biased region" description="Basic and acidic residues" evidence="1">
    <location>
        <begin position="35"/>
        <end position="58"/>
    </location>
</feature>
<evidence type="ECO:0000313" key="3">
    <source>
        <dbReference type="EMBL" id="MDT0353131.1"/>
    </source>
</evidence>
<sequence length="441" mass="43920">MNIPDADTPEPTTLGQRLDVTARATLARRDAVARRLAARERPARRWDAPADRRLRVEADVPPAWDDAPARLGDPASPASSGGPTAGPVPTATARAPMPRAAAPTPFAPPIPDPVAAASGTPSVVFPPDLAGQLAPLVGPGLERVAVHDGDADPAADAAARAHGAAALTVGQQIFLRQGRFRPRTPQGRALLAHEAMHAAEATRPGTAWRRATASGRAGEERAASAVAATIADRDRTGSASAAVPPAPPPSPDAPAPVPAPRGDGPIPPPAGLPAPLAPAPATNGDVAAHPAAHPAAEDAAEPVVRARRLLVGRGDPRRPAPPAGVASPPVGGRAWPTSTADQRRSTPAAFPNGTSATTAVGHRSPADGAPGHAGALPAPSVPAAAAPAPATSAAATPMAAPADRPAEGPAPSPPAAPAGDSAAAALRALMRRVRTDRERGA</sequence>
<proteinExistence type="predicted"/>
<feature type="compositionally biased region" description="Low complexity" evidence="1">
    <location>
        <begin position="417"/>
        <end position="428"/>
    </location>
</feature>
<protein>
    <submittedName>
        <fullName evidence="3">DUF4157 domain-containing protein</fullName>
    </submittedName>
</protein>
<keyword evidence="4" id="KW-1185">Reference proteome</keyword>
<dbReference type="Pfam" id="PF13699">
    <property type="entry name" value="eCIS_core"/>
    <property type="match status" value="1"/>
</dbReference>
<feature type="region of interest" description="Disordered" evidence="1">
    <location>
        <begin position="1"/>
        <end position="21"/>
    </location>
</feature>
<name>A0ABU2NH88_9PSEU</name>
<feature type="compositionally biased region" description="Low complexity" evidence="1">
    <location>
        <begin position="323"/>
        <end position="334"/>
    </location>
</feature>
<dbReference type="EMBL" id="JAVREJ010000026">
    <property type="protein sequence ID" value="MDT0353131.1"/>
    <property type="molecule type" value="Genomic_DNA"/>
</dbReference>
<organism evidence="3 4">
    <name type="scientific">Pseudonocardia charpentierae</name>
    <dbReference type="NCBI Taxonomy" id="3075545"/>
    <lineage>
        <taxon>Bacteria</taxon>
        <taxon>Bacillati</taxon>
        <taxon>Actinomycetota</taxon>
        <taxon>Actinomycetes</taxon>
        <taxon>Pseudonocardiales</taxon>
        <taxon>Pseudonocardiaceae</taxon>
        <taxon>Pseudonocardia</taxon>
    </lineage>
</organism>
<evidence type="ECO:0000259" key="2">
    <source>
        <dbReference type="Pfam" id="PF13699"/>
    </source>
</evidence>
<evidence type="ECO:0000256" key="1">
    <source>
        <dbReference type="SAM" id="MobiDB-lite"/>
    </source>
</evidence>
<accession>A0ABU2NH88</accession>
<comment type="caution">
    <text evidence="3">The sequence shown here is derived from an EMBL/GenBank/DDBJ whole genome shotgun (WGS) entry which is preliminary data.</text>
</comment>
<feature type="region of interest" description="Disordered" evidence="1">
    <location>
        <begin position="35"/>
        <end position="113"/>
    </location>
</feature>
<feature type="compositionally biased region" description="Low complexity" evidence="1">
    <location>
        <begin position="366"/>
        <end position="407"/>
    </location>
</feature>
<evidence type="ECO:0000313" key="4">
    <source>
        <dbReference type="Proteomes" id="UP001183202"/>
    </source>
</evidence>
<feature type="compositionally biased region" description="Low complexity" evidence="1">
    <location>
        <begin position="279"/>
        <end position="294"/>
    </location>
</feature>
<feature type="region of interest" description="Disordered" evidence="1">
    <location>
        <begin position="201"/>
        <end position="441"/>
    </location>
</feature>
<feature type="compositionally biased region" description="Low complexity" evidence="1">
    <location>
        <begin position="87"/>
        <end position="104"/>
    </location>
</feature>